<keyword evidence="2" id="KW-1185">Reference proteome</keyword>
<proteinExistence type="predicted"/>
<reference evidence="1 2" key="1">
    <citation type="journal article" date="2024" name="Nat. Commun.">
        <title>Phylogenomics reveals the evolutionary origins of lichenization in chlorophyte algae.</title>
        <authorList>
            <person name="Puginier C."/>
            <person name="Libourel C."/>
            <person name="Otte J."/>
            <person name="Skaloud P."/>
            <person name="Haon M."/>
            <person name="Grisel S."/>
            <person name="Petersen M."/>
            <person name="Berrin J.G."/>
            <person name="Delaux P.M."/>
            <person name="Dal Grande F."/>
            <person name="Keller J."/>
        </authorList>
    </citation>
    <scope>NUCLEOTIDE SEQUENCE [LARGE SCALE GENOMIC DNA]</scope>
    <source>
        <strain evidence="1 2">SAG 2145</strain>
    </source>
</reference>
<comment type="caution">
    <text evidence="1">The sequence shown here is derived from an EMBL/GenBank/DDBJ whole genome shotgun (WGS) entry which is preliminary data.</text>
</comment>
<name>A0AAW1QJQ0_9CHLO</name>
<dbReference type="EMBL" id="JALJOS010000036">
    <property type="protein sequence ID" value="KAK9821685.1"/>
    <property type="molecule type" value="Genomic_DNA"/>
</dbReference>
<protein>
    <submittedName>
        <fullName evidence="1">Uncharacterized protein</fullName>
    </submittedName>
</protein>
<gene>
    <name evidence="1" type="ORF">WJX74_008103</name>
</gene>
<evidence type="ECO:0000313" key="1">
    <source>
        <dbReference type="EMBL" id="KAK9821685.1"/>
    </source>
</evidence>
<dbReference type="AlphaFoldDB" id="A0AAW1QJQ0"/>
<sequence length="66" mass="7337">MITGNMDRGVSCPGKISVRQHREIERMAPHCRATHSKSQADLEECMASSDCRACTRSSGYLCVSQY</sequence>
<accession>A0AAW1QJQ0</accession>
<organism evidence="1 2">
    <name type="scientific">Apatococcus lobatus</name>
    <dbReference type="NCBI Taxonomy" id="904363"/>
    <lineage>
        <taxon>Eukaryota</taxon>
        <taxon>Viridiplantae</taxon>
        <taxon>Chlorophyta</taxon>
        <taxon>core chlorophytes</taxon>
        <taxon>Trebouxiophyceae</taxon>
        <taxon>Chlorellales</taxon>
        <taxon>Chlorellaceae</taxon>
        <taxon>Apatococcus</taxon>
    </lineage>
</organism>
<evidence type="ECO:0000313" key="2">
    <source>
        <dbReference type="Proteomes" id="UP001438707"/>
    </source>
</evidence>
<dbReference type="Proteomes" id="UP001438707">
    <property type="component" value="Unassembled WGS sequence"/>
</dbReference>